<feature type="transmembrane region" description="Helical" evidence="9">
    <location>
        <begin position="202"/>
        <end position="221"/>
    </location>
</feature>
<dbReference type="GO" id="GO:0008982">
    <property type="term" value="F:protein-N(PI)-phosphohistidine-sugar phosphotransferase activity"/>
    <property type="evidence" value="ECO:0007669"/>
    <property type="project" value="InterPro"/>
</dbReference>
<evidence type="ECO:0000313" key="11">
    <source>
        <dbReference type="EMBL" id="KRM13323.1"/>
    </source>
</evidence>
<comment type="caution">
    <text evidence="11">The sequence shown here is derived from an EMBL/GenBank/DDBJ whole genome shotgun (WGS) entry which is preliminary data.</text>
</comment>
<feature type="transmembrane region" description="Helical" evidence="9">
    <location>
        <begin position="7"/>
        <end position="25"/>
    </location>
</feature>
<evidence type="ECO:0000256" key="8">
    <source>
        <dbReference type="ARBA" id="ARBA00023136"/>
    </source>
</evidence>
<name>A0A0R1WCI3_9LACO</name>
<comment type="subcellular location">
    <subcellularLocation>
        <location evidence="1">Cell membrane</location>
        <topology evidence="1">Multi-pass membrane protein</topology>
    </subcellularLocation>
</comment>
<keyword evidence="4" id="KW-0762">Sugar transport</keyword>
<evidence type="ECO:0000256" key="9">
    <source>
        <dbReference type="SAM" id="Phobius"/>
    </source>
</evidence>
<dbReference type="Pfam" id="PF02378">
    <property type="entry name" value="PTS_EIIC"/>
    <property type="match status" value="1"/>
</dbReference>
<evidence type="ECO:0000256" key="7">
    <source>
        <dbReference type="ARBA" id="ARBA00022989"/>
    </source>
</evidence>
<feature type="transmembrane region" description="Helical" evidence="9">
    <location>
        <begin position="101"/>
        <end position="122"/>
    </location>
</feature>
<feature type="transmembrane region" description="Helical" evidence="9">
    <location>
        <begin position="64"/>
        <end position="81"/>
    </location>
</feature>
<dbReference type="PATRIC" id="fig|1423807.3.peg.810"/>
<evidence type="ECO:0000256" key="4">
    <source>
        <dbReference type="ARBA" id="ARBA00022597"/>
    </source>
</evidence>
<feature type="transmembrane region" description="Helical" evidence="9">
    <location>
        <begin position="37"/>
        <end position="57"/>
    </location>
</feature>
<dbReference type="GO" id="GO:0009401">
    <property type="term" value="P:phosphoenolpyruvate-dependent sugar phosphotransferase system"/>
    <property type="evidence" value="ECO:0007669"/>
    <property type="project" value="UniProtKB-KW"/>
</dbReference>
<keyword evidence="12" id="KW-1185">Reference proteome</keyword>
<dbReference type="AlphaFoldDB" id="A0A0R1WCI3"/>
<dbReference type="InterPro" id="IPR050429">
    <property type="entry name" value="PTS_Glucose_EIICBA"/>
</dbReference>
<evidence type="ECO:0000313" key="12">
    <source>
        <dbReference type="Proteomes" id="UP000051820"/>
    </source>
</evidence>
<gene>
    <name evidence="11" type="ORF">FD16_GL000798</name>
</gene>
<keyword evidence="2" id="KW-0813">Transport</keyword>
<dbReference type="STRING" id="1423807.FD16_GL000798"/>
<evidence type="ECO:0000259" key="10">
    <source>
        <dbReference type="PROSITE" id="PS51103"/>
    </source>
</evidence>
<evidence type="ECO:0000256" key="3">
    <source>
        <dbReference type="ARBA" id="ARBA00022475"/>
    </source>
</evidence>
<evidence type="ECO:0000256" key="6">
    <source>
        <dbReference type="ARBA" id="ARBA00022692"/>
    </source>
</evidence>
<dbReference type="InterPro" id="IPR003352">
    <property type="entry name" value="PTS_EIIC"/>
</dbReference>
<reference evidence="11 12" key="1">
    <citation type="journal article" date="2015" name="Genome Announc.">
        <title>Expanding the biotechnology potential of lactobacilli through comparative genomics of 213 strains and associated genera.</title>
        <authorList>
            <person name="Sun Z."/>
            <person name="Harris H.M."/>
            <person name="McCann A."/>
            <person name="Guo C."/>
            <person name="Argimon S."/>
            <person name="Zhang W."/>
            <person name="Yang X."/>
            <person name="Jeffery I.B."/>
            <person name="Cooney J.C."/>
            <person name="Kagawa T.F."/>
            <person name="Liu W."/>
            <person name="Song Y."/>
            <person name="Salvetti E."/>
            <person name="Wrobel A."/>
            <person name="Rasinkangas P."/>
            <person name="Parkhill J."/>
            <person name="Rea M.C."/>
            <person name="O'Sullivan O."/>
            <person name="Ritari J."/>
            <person name="Douillard F.P."/>
            <person name="Paul Ross R."/>
            <person name="Yang R."/>
            <person name="Briner A.E."/>
            <person name="Felis G.E."/>
            <person name="de Vos W.M."/>
            <person name="Barrangou R."/>
            <person name="Klaenhammer T.R."/>
            <person name="Caufield P.W."/>
            <person name="Cui Y."/>
            <person name="Zhang H."/>
            <person name="O'Toole P.W."/>
        </authorList>
    </citation>
    <scope>NUCLEOTIDE SEQUENCE [LARGE SCALE GENOMIC DNA]</scope>
    <source>
        <strain evidence="11 12">DSM 5007</strain>
    </source>
</reference>
<dbReference type="GO" id="GO:0005886">
    <property type="term" value="C:plasma membrane"/>
    <property type="evidence" value="ECO:0007669"/>
    <property type="project" value="UniProtKB-SubCell"/>
</dbReference>
<dbReference type="PANTHER" id="PTHR30009:SF4">
    <property type="entry name" value="PTS SYSTEM N-ACETYLGLUCOSAMINE-SPECIFIC EIICBA COMPONENT"/>
    <property type="match status" value="1"/>
</dbReference>
<dbReference type="PROSITE" id="PS51103">
    <property type="entry name" value="PTS_EIIC_TYPE_1"/>
    <property type="match status" value="1"/>
</dbReference>
<keyword evidence="3" id="KW-1003">Cell membrane</keyword>
<dbReference type="InterPro" id="IPR013013">
    <property type="entry name" value="PTS_EIIC_1"/>
</dbReference>
<feature type="transmembrane region" description="Helical" evidence="9">
    <location>
        <begin position="142"/>
        <end position="162"/>
    </location>
</feature>
<accession>A0A0R1WCI3</accession>
<feature type="domain" description="PTS EIIC type-1" evidence="10">
    <location>
        <begin position="1"/>
        <end position="266"/>
    </location>
</feature>
<keyword evidence="8 9" id="KW-0472">Membrane</keyword>
<proteinExistence type="predicted"/>
<dbReference type="EMBL" id="AZGF01000002">
    <property type="protein sequence ID" value="KRM13323.1"/>
    <property type="molecule type" value="Genomic_DNA"/>
</dbReference>
<sequence>MGRSLQLPVAVLPAAALLVGIGHYMPSSWSLAQFLQAGGNAILGSLSILFAIGLAVGMSENQDGAAALAGLVAYLIPIKVLDPSSVALLEGIKASKVDPAFSTLSSNVFIGIIAGLIAAALYNKFHKTKLPMALSFFSGKRLVPIMAAIVMLILTVILLFVWPTLYDALVAFGKFMVGLGAAGAGLYGFFNRVLIPTGLHQALNAVFWFNTAGINDIGNFWAGKGVKGVTGMYQAGFFPVMMFGLPAGAYAIYRNARPEKKLKLVV</sequence>
<dbReference type="GO" id="GO:0015764">
    <property type="term" value="P:N-acetylglucosamine transport"/>
    <property type="evidence" value="ECO:0007669"/>
    <property type="project" value="TreeGrafter"/>
</dbReference>
<feature type="transmembrane region" description="Helical" evidence="9">
    <location>
        <begin position="168"/>
        <end position="190"/>
    </location>
</feature>
<feature type="transmembrane region" description="Helical" evidence="9">
    <location>
        <begin position="233"/>
        <end position="253"/>
    </location>
</feature>
<dbReference type="eggNOG" id="COG1263">
    <property type="taxonomic scope" value="Bacteria"/>
</dbReference>
<keyword evidence="6 9" id="KW-0812">Transmembrane</keyword>
<protein>
    <submittedName>
        <fullName evidence="11">N-acetylglucosamine PTS, EIICBA</fullName>
    </submittedName>
</protein>
<dbReference type="GO" id="GO:0090563">
    <property type="term" value="F:protein-phosphocysteine-sugar phosphotransferase activity"/>
    <property type="evidence" value="ECO:0007669"/>
    <property type="project" value="TreeGrafter"/>
</dbReference>
<dbReference type="PANTHER" id="PTHR30009">
    <property type="entry name" value="CYTOCHROME C-TYPE SYNTHESIS PROTEIN AND PTS TRANSMEMBRANE COMPONENT"/>
    <property type="match status" value="1"/>
</dbReference>
<keyword evidence="5" id="KW-0598">Phosphotransferase system</keyword>
<dbReference type="Proteomes" id="UP000051820">
    <property type="component" value="Unassembled WGS sequence"/>
</dbReference>
<keyword evidence="7 9" id="KW-1133">Transmembrane helix</keyword>
<evidence type="ECO:0000256" key="1">
    <source>
        <dbReference type="ARBA" id="ARBA00004651"/>
    </source>
</evidence>
<evidence type="ECO:0000256" key="2">
    <source>
        <dbReference type="ARBA" id="ARBA00022448"/>
    </source>
</evidence>
<organism evidence="11 12">
    <name type="scientific">Paucilactobacillus suebicus DSM 5007 = KCTC 3549</name>
    <dbReference type="NCBI Taxonomy" id="1423807"/>
    <lineage>
        <taxon>Bacteria</taxon>
        <taxon>Bacillati</taxon>
        <taxon>Bacillota</taxon>
        <taxon>Bacilli</taxon>
        <taxon>Lactobacillales</taxon>
        <taxon>Lactobacillaceae</taxon>
        <taxon>Paucilactobacillus</taxon>
    </lineage>
</organism>
<evidence type="ECO:0000256" key="5">
    <source>
        <dbReference type="ARBA" id="ARBA00022683"/>
    </source>
</evidence>